<feature type="transmembrane region" description="Helical" evidence="1">
    <location>
        <begin position="54"/>
        <end position="76"/>
    </location>
</feature>
<feature type="transmembrane region" description="Helical" evidence="1">
    <location>
        <begin position="88"/>
        <end position="107"/>
    </location>
</feature>
<sequence>MGFKMKEFSAKKRLHLLVWFVFYISLALFFLYIGVESVQEYLAFPKALTYSSGVLFLVFFPMLTLPITSLAIYPIFKGVKAPDCYARNSIRIIICSLLICITTSFSFKITYTNKLKDKGYISCQGIPNGWMPGMATKYALNENLCKK</sequence>
<name>A0ABS5JEK8_9GAMM</name>
<evidence type="ECO:0000313" key="2">
    <source>
        <dbReference type="EMBL" id="MBS0967808.1"/>
    </source>
</evidence>
<dbReference type="EMBL" id="JAERKB010000001">
    <property type="protein sequence ID" value="MBS0967808.1"/>
    <property type="molecule type" value="Genomic_DNA"/>
</dbReference>
<organism evidence="2 3">
    <name type="scientific">Nissabacter archeti</name>
    <dbReference type="NCBI Taxonomy" id="1917880"/>
    <lineage>
        <taxon>Bacteria</taxon>
        <taxon>Pseudomonadati</taxon>
        <taxon>Pseudomonadota</taxon>
        <taxon>Gammaproteobacteria</taxon>
        <taxon>Enterobacterales</taxon>
        <taxon>Yersiniaceae</taxon>
        <taxon>Nissabacter</taxon>
    </lineage>
</organism>
<keyword evidence="1" id="KW-1133">Transmembrane helix</keyword>
<reference evidence="3" key="2">
    <citation type="submission" date="2023-07" db="EMBL/GenBank/DDBJ databases">
        <title>Genome-inferred correspondence between phylogeny and metabolic traits in the wild Drosophila gut microbiome.</title>
        <authorList>
            <person name="Bueno E."/>
            <person name="Blow F."/>
            <person name="Douglas A.E."/>
        </authorList>
    </citation>
    <scope>NUCLEOTIDE SEQUENCE [LARGE SCALE GENOMIC DNA]</scope>
    <source>
        <strain evidence="3">JGM97</strain>
    </source>
</reference>
<comment type="caution">
    <text evidence="2">The sequence shown here is derived from an EMBL/GenBank/DDBJ whole genome shotgun (WGS) entry which is preliminary data.</text>
</comment>
<accession>A0ABS5JEK8</accession>
<keyword evidence="3" id="KW-1185">Reference proteome</keyword>
<keyword evidence="1" id="KW-0472">Membrane</keyword>
<dbReference type="Proteomes" id="UP000680634">
    <property type="component" value="Unassembled WGS sequence"/>
</dbReference>
<reference evidence="2 3" key="1">
    <citation type="submission" date="2020-12" db="EMBL/GenBank/DDBJ databases">
        <authorList>
            <person name="Mcmullen J.G."/>
        </authorList>
    </citation>
    <scope>NUCLEOTIDE SEQUENCE [LARGE SCALE GENOMIC DNA]</scope>
    <source>
        <strain evidence="2 3">JGM97</strain>
    </source>
</reference>
<keyword evidence="1" id="KW-0812">Transmembrane</keyword>
<evidence type="ECO:0000256" key="1">
    <source>
        <dbReference type="SAM" id="Phobius"/>
    </source>
</evidence>
<protein>
    <submittedName>
        <fullName evidence="2">DUF1240 domain-containing protein</fullName>
    </submittedName>
</protein>
<feature type="transmembrane region" description="Helical" evidence="1">
    <location>
        <begin position="14"/>
        <end position="34"/>
    </location>
</feature>
<evidence type="ECO:0000313" key="3">
    <source>
        <dbReference type="Proteomes" id="UP000680634"/>
    </source>
</evidence>
<dbReference type="RefSeq" id="WP_212588780.1">
    <property type="nucleotide sequence ID" value="NZ_JAERKB010000001.1"/>
</dbReference>
<gene>
    <name evidence="2" type="ORF">JK232_02770</name>
</gene>
<proteinExistence type="predicted"/>